<accession>A0A120CYD8</accession>
<dbReference type="STRING" id="121290.APY04_0169"/>
<dbReference type="InterPro" id="IPR011738">
    <property type="entry name" value="Phage_CHP"/>
</dbReference>
<dbReference type="CDD" id="cd08054">
    <property type="entry name" value="gp6"/>
    <property type="match status" value="1"/>
</dbReference>
<gene>
    <name evidence="1" type="ORF">APY04_0169</name>
</gene>
<dbReference type="InterPro" id="IPR006450">
    <property type="entry name" value="Phage_HK97_gp6-like"/>
</dbReference>
<dbReference type="EMBL" id="LMTR01000012">
    <property type="protein sequence ID" value="KWT72375.1"/>
    <property type="molecule type" value="Genomic_DNA"/>
</dbReference>
<dbReference type="InterPro" id="IPR021146">
    <property type="entry name" value="Phage_gp6-like_head-tail"/>
</dbReference>
<reference evidence="1 2" key="1">
    <citation type="submission" date="2015-10" db="EMBL/GenBank/DDBJ databases">
        <title>Transcriptomic analysis of a linuron degrading triple-species bacterial consortium.</title>
        <authorList>
            <person name="Albers P."/>
        </authorList>
    </citation>
    <scope>NUCLEOTIDE SEQUENCE [LARGE SCALE GENOMIC DNA]</scope>
    <source>
        <strain evidence="1 2">WDL6</strain>
    </source>
</reference>
<dbReference type="Pfam" id="PF05135">
    <property type="entry name" value="Phage_connect_1"/>
    <property type="match status" value="1"/>
</dbReference>
<keyword evidence="2" id="KW-1185">Reference proteome</keyword>
<dbReference type="NCBIfam" id="TIGR02215">
    <property type="entry name" value="phage_chp_gp8"/>
    <property type="match status" value="1"/>
</dbReference>
<dbReference type="Proteomes" id="UP000059074">
    <property type="component" value="Unassembled WGS sequence"/>
</dbReference>
<sequence>MIAAPATQPVTLEEAKLHLRVEHEVEDTLISGLIAAAVAEIDGRHGYLRRALVTQTWELTLSRFPAARRIVLPMPPLQSVESVKYYDGANNEQTFDADNYEVVGTDEQGFVALNIVSSWPATYDREKAVTVRFVAGYGAAASVPANIRQAILLRVGDLYINRGDMPSDPDANLAVKRLLAPSRRVVLA</sequence>
<proteinExistence type="predicted"/>
<dbReference type="PATRIC" id="fig|121290.4.peg.1546"/>
<protein>
    <submittedName>
        <fullName evidence="1">Gene Transfer Agent (GTA) ORFG06</fullName>
    </submittedName>
</protein>
<dbReference type="NCBIfam" id="TIGR01560">
    <property type="entry name" value="put_DNA_pack"/>
    <property type="match status" value="1"/>
</dbReference>
<dbReference type="Gene3D" id="1.10.3230.30">
    <property type="entry name" value="Phage gp6-like head-tail connector protein"/>
    <property type="match status" value="1"/>
</dbReference>
<evidence type="ECO:0000313" key="2">
    <source>
        <dbReference type="Proteomes" id="UP000059074"/>
    </source>
</evidence>
<comment type="caution">
    <text evidence="1">The sequence shown here is derived from an EMBL/GenBank/DDBJ whole genome shotgun (WGS) entry which is preliminary data.</text>
</comment>
<dbReference type="AlphaFoldDB" id="A0A120CYD8"/>
<organism evidence="1 2">
    <name type="scientific">Hyphomicrobium sulfonivorans</name>
    <dbReference type="NCBI Taxonomy" id="121290"/>
    <lineage>
        <taxon>Bacteria</taxon>
        <taxon>Pseudomonadati</taxon>
        <taxon>Pseudomonadota</taxon>
        <taxon>Alphaproteobacteria</taxon>
        <taxon>Hyphomicrobiales</taxon>
        <taxon>Hyphomicrobiaceae</taxon>
        <taxon>Hyphomicrobium</taxon>
    </lineage>
</organism>
<name>A0A120CYD8_HYPSL</name>
<evidence type="ECO:0000313" key="1">
    <source>
        <dbReference type="EMBL" id="KWT72375.1"/>
    </source>
</evidence>